<evidence type="ECO:0000313" key="2">
    <source>
        <dbReference type="Proteomes" id="UP001177021"/>
    </source>
</evidence>
<dbReference type="Proteomes" id="UP001177021">
    <property type="component" value="Unassembled WGS sequence"/>
</dbReference>
<gene>
    <name evidence="1" type="ORF">MILVUS5_LOCUS12011</name>
</gene>
<name>A0ACB0JBX2_TRIPR</name>
<dbReference type="EMBL" id="CASHSV030000034">
    <property type="protein sequence ID" value="CAJ2642539.1"/>
    <property type="molecule type" value="Genomic_DNA"/>
</dbReference>
<keyword evidence="2" id="KW-1185">Reference proteome</keyword>
<accession>A0ACB0JBX2</accession>
<protein>
    <submittedName>
        <fullName evidence="1">Uncharacterized protein</fullName>
    </submittedName>
</protein>
<reference evidence="1" key="1">
    <citation type="submission" date="2023-10" db="EMBL/GenBank/DDBJ databases">
        <authorList>
            <person name="Rodriguez Cubillos JULIANA M."/>
            <person name="De Vega J."/>
        </authorList>
    </citation>
    <scope>NUCLEOTIDE SEQUENCE</scope>
</reference>
<sequence>MVDKNWNVKVCDFGLSRFKANTFLSSKSVAGTETFLLIERILSLGYEVISNVLETGPTGLVSPHFTALLESAIFPALVINVKDMSEWEEDADTVYTEESSFRYRRRATPMETSIVSLSAKRKKNVKRTKEAISAILRESYRFVLFVSKSMVHAHNVSSVPHVSMPCVREGLIIA</sequence>
<comment type="caution">
    <text evidence="1">The sequence shown here is derived from an EMBL/GenBank/DDBJ whole genome shotgun (WGS) entry which is preliminary data.</text>
</comment>
<proteinExistence type="predicted"/>
<evidence type="ECO:0000313" key="1">
    <source>
        <dbReference type="EMBL" id="CAJ2642539.1"/>
    </source>
</evidence>
<organism evidence="1 2">
    <name type="scientific">Trifolium pratense</name>
    <name type="common">Red clover</name>
    <dbReference type="NCBI Taxonomy" id="57577"/>
    <lineage>
        <taxon>Eukaryota</taxon>
        <taxon>Viridiplantae</taxon>
        <taxon>Streptophyta</taxon>
        <taxon>Embryophyta</taxon>
        <taxon>Tracheophyta</taxon>
        <taxon>Spermatophyta</taxon>
        <taxon>Magnoliopsida</taxon>
        <taxon>eudicotyledons</taxon>
        <taxon>Gunneridae</taxon>
        <taxon>Pentapetalae</taxon>
        <taxon>rosids</taxon>
        <taxon>fabids</taxon>
        <taxon>Fabales</taxon>
        <taxon>Fabaceae</taxon>
        <taxon>Papilionoideae</taxon>
        <taxon>50 kb inversion clade</taxon>
        <taxon>NPAAA clade</taxon>
        <taxon>Hologalegina</taxon>
        <taxon>IRL clade</taxon>
        <taxon>Trifolieae</taxon>
        <taxon>Trifolium</taxon>
    </lineage>
</organism>